<dbReference type="InterPro" id="IPR009784">
    <property type="entry name" value="DUF1349"/>
</dbReference>
<dbReference type="InterPro" id="IPR013320">
    <property type="entry name" value="ConA-like_dom_sf"/>
</dbReference>
<name>A0A327VYP0_9BACT</name>
<keyword evidence="3" id="KW-1185">Reference proteome</keyword>
<proteinExistence type="predicted"/>
<dbReference type="GO" id="GO:0005975">
    <property type="term" value="P:carbohydrate metabolic process"/>
    <property type="evidence" value="ECO:0007669"/>
    <property type="project" value="UniProtKB-ARBA"/>
</dbReference>
<dbReference type="PANTHER" id="PTHR35332:SF2">
    <property type="entry name" value="REGULATION OF ENOLASE PROTEIN 1"/>
    <property type="match status" value="1"/>
</dbReference>
<accession>A0A327VYP0</accession>
<protein>
    <recommendedName>
        <fullName evidence="4">Regulation of enolase protein 1 (Concanavalin A-like superfamily)</fullName>
    </recommendedName>
</protein>
<comment type="caution">
    <text evidence="2">The sequence shown here is derived from an EMBL/GenBank/DDBJ whole genome shotgun (WGS) entry which is preliminary data.</text>
</comment>
<dbReference type="SUPFAM" id="SSF49899">
    <property type="entry name" value="Concanavalin A-like lectins/glucanases"/>
    <property type="match status" value="1"/>
</dbReference>
<dbReference type="Proteomes" id="UP000249819">
    <property type="component" value="Unassembled WGS sequence"/>
</dbReference>
<dbReference type="GO" id="GO:0004553">
    <property type="term" value="F:hydrolase activity, hydrolyzing O-glycosyl compounds"/>
    <property type="evidence" value="ECO:0007669"/>
    <property type="project" value="UniProtKB-ARBA"/>
</dbReference>
<keyword evidence="1" id="KW-0732">Signal</keyword>
<evidence type="ECO:0008006" key="4">
    <source>
        <dbReference type="Google" id="ProtNLM"/>
    </source>
</evidence>
<dbReference type="Gene3D" id="2.60.120.200">
    <property type="match status" value="1"/>
</dbReference>
<sequence length="223" mass="24282">MKSVYALLLALLGMAFSTRSFAATEDSVRLKGFPSAGYWLNKPANAVAKHDNISIVAGKGTDFFHYGGGDFKMTTAPILLFNPDADFTVTAKLKVGFKDTYDGGAIFVYADSTHYIKFLFEKSHYGTMSVCSGVTNTYTDDANNAVAPTNEVWMRLSKRGNFYGMFYSMDGKTWVAARQVNFQPGGKIKLGFSSQSPLGASCESIFSDIQYSPKGFTNGNTGE</sequence>
<reference evidence="2 3" key="1">
    <citation type="submission" date="2018-06" db="EMBL/GenBank/DDBJ databases">
        <title>Genomic Encyclopedia of Archaeal and Bacterial Type Strains, Phase II (KMG-II): from individual species to whole genera.</title>
        <authorList>
            <person name="Goeker M."/>
        </authorList>
    </citation>
    <scope>NUCLEOTIDE SEQUENCE [LARGE SCALE GENOMIC DNA]</scope>
    <source>
        <strain evidence="2 3">DSM 29821</strain>
    </source>
</reference>
<evidence type="ECO:0000313" key="3">
    <source>
        <dbReference type="Proteomes" id="UP000249819"/>
    </source>
</evidence>
<dbReference type="Pfam" id="PF07081">
    <property type="entry name" value="DUF1349"/>
    <property type="match status" value="1"/>
</dbReference>
<dbReference type="AlphaFoldDB" id="A0A327VYP0"/>
<organism evidence="2 3">
    <name type="scientific">Chitinophaga dinghuensis</name>
    <dbReference type="NCBI Taxonomy" id="1539050"/>
    <lineage>
        <taxon>Bacteria</taxon>
        <taxon>Pseudomonadati</taxon>
        <taxon>Bacteroidota</taxon>
        <taxon>Chitinophagia</taxon>
        <taxon>Chitinophagales</taxon>
        <taxon>Chitinophagaceae</taxon>
        <taxon>Chitinophaga</taxon>
    </lineage>
</organism>
<evidence type="ECO:0000313" key="2">
    <source>
        <dbReference type="EMBL" id="RAJ82181.1"/>
    </source>
</evidence>
<dbReference type="EMBL" id="QLMA01000004">
    <property type="protein sequence ID" value="RAJ82181.1"/>
    <property type="molecule type" value="Genomic_DNA"/>
</dbReference>
<feature type="signal peptide" evidence="1">
    <location>
        <begin position="1"/>
        <end position="22"/>
    </location>
</feature>
<dbReference type="PANTHER" id="PTHR35332">
    <property type="entry name" value="REGULATION OF ENOLASE PROTEIN 1"/>
    <property type="match status" value="1"/>
</dbReference>
<dbReference type="RefSeq" id="WP_111592713.1">
    <property type="nucleotide sequence ID" value="NZ_QLMA01000004.1"/>
</dbReference>
<evidence type="ECO:0000256" key="1">
    <source>
        <dbReference type="SAM" id="SignalP"/>
    </source>
</evidence>
<gene>
    <name evidence="2" type="ORF">CLV59_104406</name>
</gene>
<feature type="chain" id="PRO_5016267193" description="Regulation of enolase protein 1 (Concanavalin A-like superfamily)" evidence="1">
    <location>
        <begin position="23"/>
        <end position="223"/>
    </location>
</feature>
<dbReference type="OrthoDB" id="9808724at2"/>